<dbReference type="OrthoDB" id="4849160at2759"/>
<comment type="cofactor">
    <cofactor evidence="1">
        <name>Cu(2+)</name>
        <dbReference type="ChEBI" id="CHEBI:29036"/>
    </cofactor>
</comment>
<evidence type="ECO:0000256" key="1">
    <source>
        <dbReference type="ARBA" id="ARBA00001973"/>
    </source>
</evidence>
<evidence type="ECO:0000256" key="5">
    <source>
        <dbReference type="SAM" id="SignalP"/>
    </source>
</evidence>
<evidence type="ECO:0000313" key="7">
    <source>
        <dbReference type="EMBL" id="KAH7135528.1"/>
    </source>
</evidence>
<proteinExistence type="predicted"/>
<evidence type="ECO:0000256" key="3">
    <source>
        <dbReference type="ARBA" id="ARBA00022525"/>
    </source>
</evidence>
<gene>
    <name evidence="7" type="ORF">B0J11DRAFT_576110</name>
</gene>
<comment type="caution">
    <text evidence="7">The sequence shown here is derived from an EMBL/GenBank/DDBJ whole genome shotgun (WGS) entry which is preliminary data.</text>
</comment>
<feature type="domain" description="Auxiliary Activity family 9 catalytic" evidence="6">
    <location>
        <begin position="19"/>
        <end position="238"/>
    </location>
</feature>
<evidence type="ECO:0000259" key="6">
    <source>
        <dbReference type="Pfam" id="PF03443"/>
    </source>
</evidence>
<dbReference type="GO" id="GO:0005576">
    <property type="term" value="C:extracellular region"/>
    <property type="evidence" value="ECO:0007669"/>
    <property type="project" value="UniProtKB-SubCell"/>
</dbReference>
<dbReference type="Proteomes" id="UP000700596">
    <property type="component" value="Unassembled WGS sequence"/>
</dbReference>
<keyword evidence="7" id="KW-0378">Hydrolase</keyword>
<evidence type="ECO:0000256" key="4">
    <source>
        <dbReference type="ARBA" id="ARBA00023157"/>
    </source>
</evidence>
<keyword evidence="4" id="KW-1015">Disulfide bond</keyword>
<keyword evidence="5" id="KW-0732">Signal</keyword>
<keyword evidence="3" id="KW-0964">Secreted</keyword>
<dbReference type="AlphaFoldDB" id="A0A9P9IU50"/>
<dbReference type="Pfam" id="PF03443">
    <property type="entry name" value="AA9"/>
    <property type="match status" value="1"/>
</dbReference>
<evidence type="ECO:0000313" key="8">
    <source>
        <dbReference type="Proteomes" id="UP000700596"/>
    </source>
</evidence>
<dbReference type="EMBL" id="JAGMWT010000002">
    <property type="protein sequence ID" value="KAH7135528.1"/>
    <property type="molecule type" value="Genomic_DNA"/>
</dbReference>
<accession>A0A9P9IU50</accession>
<reference evidence="7" key="1">
    <citation type="journal article" date="2021" name="Nat. Commun.">
        <title>Genetic determinants of endophytism in the Arabidopsis root mycobiome.</title>
        <authorList>
            <person name="Mesny F."/>
            <person name="Miyauchi S."/>
            <person name="Thiergart T."/>
            <person name="Pickel B."/>
            <person name="Atanasova L."/>
            <person name="Karlsson M."/>
            <person name="Huettel B."/>
            <person name="Barry K.W."/>
            <person name="Haridas S."/>
            <person name="Chen C."/>
            <person name="Bauer D."/>
            <person name="Andreopoulos W."/>
            <person name="Pangilinan J."/>
            <person name="LaButti K."/>
            <person name="Riley R."/>
            <person name="Lipzen A."/>
            <person name="Clum A."/>
            <person name="Drula E."/>
            <person name="Henrissat B."/>
            <person name="Kohler A."/>
            <person name="Grigoriev I.V."/>
            <person name="Martin F.M."/>
            <person name="Hacquard S."/>
        </authorList>
    </citation>
    <scope>NUCLEOTIDE SEQUENCE</scope>
    <source>
        <strain evidence="7">MPI-CAGE-CH-0243</strain>
    </source>
</reference>
<comment type="subcellular location">
    <subcellularLocation>
        <location evidence="2">Secreted</location>
    </subcellularLocation>
</comment>
<dbReference type="InterPro" id="IPR049892">
    <property type="entry name" value="AA9"/>
</dbReference>
<feature type="chain" id="PRO_5040345680" evidence="5">
    <location>
        <begin position="19"/>
        <end position="262"/>
    </location>
</feature>
<organism evidence="7 8">
    <name type="scientific">Dendryphion nanum</name>
    <dbReference type="NCBI Taxonomy" id="256645"/>
    <lineage>
        <taxon>Eukaryota</taxon>
        <taxon>Fungi</taxon>
        <taxon>Dikarya</taxon>
        <taxon>Ascomycota</taxon>
        <taxon>Pezizomycotina</taxon>
        <taxon>Dothideomycetes</taxon>
        <taxon>Pleosporomycetidae</taxon>
        <taxon>Pleosporales</taxon>
        <taxon>Torulaceae</taxon>
        <taxon>Dendryphion</taxon>
    </lineage>
</organism>
<name>A0A9P9IU50_9PLEO</name>
<evidence type="ECO:0000256" key="2">
    <source>
        <dbReference type="ARBA" id="ARBA00004613"/>
    </source>
</evidence>
<dbReference type="InterPro" id="IPR005103">
    <property type="entry name" value="AA9_LPMO"/>
</dbReference>
<dbReference type="PANTHER" id="PTHR33353">
    <property type="entry name" value="PUTATIVE (AFU_ORTHOLOGUE AFUA_1G12560)-RELATED"/>
    <property type="match status" value="1"/>
</dbReference>
<dbReference type="CDD" id="cd21175">
    <property type="entry name" value="LPMO_AA9"/>
    <property type="match status" value="1"/>
</dbReference>
<feature type="signal peptide" evidence="5">
    <location>
        <begin position="1"/>
        <end position="18"/>
    </location>
</feature>
<protein>
    <submittedName>
        <fullName evidence="7">Glycoside hydrolase</fullName>
    </submittedName>
</protein>
<dbReference type="GO" id="GO:0016787">
    <property type="term" value="F:hydrolase activity"/>
    <property type="evidence" value="ECO:0007669"/>
    <property type="project" value="UniProtKB-KW"/>
</dbReference>
<dbReference type="PANTHER" id="PTHR33353:SF34">
    <property type="entry name" value="ENDO-BETA-1,4-GLUCANASE D"/>
    <property type="match status" value="1"/>
</dbReference>
<sequence>MRLQILPQLLALIPVVTAHGRITNITTSAGTVYPGWDPEFPKPNLAAWSASNLGNIFVPPSNFNTSNITCHFNSSPGLSSVPVTAGDTIKLQWNEWPFSHKGPVLDYLASCNGDCKNADKEKLQWVKIAQLGWLNSSGLEVLGGTWANDVLIGNGFSWNVKIPTTLKEGDYVLRHEIIALHVAEDLNGAQAYPQCVNIRVARNRNVKSGAVRRIEGGVLGHRLYGERDAGIFLDIHRKISGYPIPGPGLWSGAEKIKQPSEG</sequence>
<keyword evidence="8" id="KW-1185">Reference proteome</keyword>
<dbReference type="Gene3D" id="2.70.50.70">
    <property type="match status" value="1"/>
</dbReference>